<evidence type="ECO:0000313" key="1">
    <source>
        <dbReference type="EMBL" id="KHG24714.1"/>
    </source>
</evidence>
<dbReference type="Proteomes" id="UP000032142">
    <property type="component" value="Unassembled WGS sequence"/>
</dbReference>
<reference evidence="2" key="1">
    <citation type="submission" date="2014-09" db="EMBL/GenBank/DDBJ databases">
        <authorList>
            <person name="Mudge J."/>
            <person name="Ramaraj T."/>
            <person name="Lindquist I.E."/>
            <person name="Bharti A.K."/>
            <person name="Sundararajan A."/>
            <person name="Cameron C.T."/>
            <person name="Woodward J.E."/>
            <person name="May G.D."/>
            <person name="Brubaker C."/>
            <person name="Broadhvest J."/>
            <person name="Wilkins T.A."/>
        </authorList>
    </citation>
    <scope>NUCLEOTIDE SEQUENCE</scope>
    <source>
        <strain evidence="2">cv. AKA8401</strain>
    </source>
</reference>
<evidence type="ECO:0000313" key="2">
    <source>
        <dbReference type="Proteomes" id="UP000032142"/>
    </source>
</evidence>
<dbReference type="EMBL" id="KN429820">
    <property type="protein sequence ID" value="KHG24714.1"/>
    <property type="molecule type" value="Genomic_DNA"/>
</dbReference>
<protein>
    <submittedName>
        <fullName evidence="1">Uncharacterized protein</fullName>
    </submittedName>
</protein>
<dbReference type="AlphaFoldDB" id="A0A0B0PJV4"/>
<keyword evidence="2" id="KW-1185">Reference proteome</keyword>
<name>A0A0B0PJV4_GOSAR</name>
<organism evidence="1 2">
    <name type="scientific">Gossypium arboreum</name>
    <name type="common">Tree cotton</name>
    <name type="synonym">Gossypium nanking</name>
    <dbReference type="NCBI Taxonomy" id="29729"/>
    <lineage>
        <taxon>Eukaryota</taxon>
        <taxon>Viridiplantae</taxon>
        <taxon>Streptophyta</taxon>
        <taxon>Embryophyta</taxon>
        <taxon>Tracheophyta</taxon>
        <taxon>Spermatophyta</taxon>
        <taxon>Magnoliopsida</taxon>
        <taxon>eudicotyledons</taxon>
        <taxon>Gunneridae</taxon>
        <taxon>Pentapetalae</taxon>
        <taxon>rosids</taxon>
        <taxon>malvids</taxon>
        <taxon>Malvales</taxon>
        <taxon>Malvaceae</taxon>
        <taxon>Malvoideae</taxon>
        <taxon>Gossypium</taxon>
    </lineage>
</organism>
<sequence>MITSFLPLWYRGLLGLEAVRDLITLSS</sequence>
<accession>A0A0B0PJV4</accession>
<gene>
    <name evidence="1" type="ORF">F383_30340</name>
</gene>
<proteinExistence type="predicted"/>